<dbReference type="AlphaFoldDB" id="A0A0F8WMP7"/>
<proteinExistence type="predicted"/>
<name>A0A0F8WMP7_9ZZZZ</name>
<comment type="caution">
    <text evidence="1">The sequence shown here is derived from an EMBL/GenBank/DDBJ whole genome shotgun (WGS) entry which is preliminary data.</text>
</comment>
<reference evidence="1" key="1">
    <citation type="journal article" date="2015" name="Nature">
        <title>Complex archaea that bridge the gap between prokaryotes and eukaryotes.</title>
        <authorList>
            <person name="Spang A."/>
            <person name="Saw J.H."/>
            <person name="Jorgensen S.L."/>
            <person name="Zaremba-Niedzwiedzka K."/>
            <person name="Martijn J."/>
            <person name="Lind A.E."/>
            <person name="van Eijk R."/>
            <person name="Schleper C."/>
            <person name="Guy L."/>
            <person name="Ettema T.J."/>
        </authorList>
    </citation>
    <scope>NUCLEOTIDE SEQUENCE</scope>
</reference>
<organism evidence="1">
    <name type="scientific">marine sediment metagenome</name>
    <dbReference type="NCBI Taxonomy" id="412755"/>
    <lineage>
        <taxon>unclassified sequences</taxon>
        <taxon>metagenomes</taxon>
        <taxon>ecological metagenomes</taxon>
    </lineage>
</organism>
<dbReference type="Pfam" id="PF07040">
    <property type="entry name" value="DUF1326"/>
    <property type="match status" value="1"/>
</dbReference>
<accession>A0A0F8WMP7</accession>
<dbReference type="EMBL" id="LAZR01068499">
    <property type="protein sequence ID" value="KKK49520.1"/>
    <property type="molecule type" value="Genomic_DNA"/>
</dbReference>
<gene>
    <name evidence="1" type="ORF">LCGC14_3134220</name>
</gene>
<evidence type="ECO:0008006" key="2">
    <source>
        <dbReference type="Google" id="ProtNLM"/>
    </source>
</evidence>
<dbReference type="InterPro" id="IPR009758">
    <property type="entry name" value="DUF1326"/>
</dbReference>
<sequence length="201" mass="21915">MTDKWNVSGTYFESCNCNVACPCVFLSDPTHGECKVLFGWHIDNGQAGDVTLDGLNVALFVYTPGNMTQGKWKVALYVDERASEEQNGTLAKIFSGQAGGHISNLAPLIEEVLGVKTTVIEYKAEGKHRSLRIPDLVDIEIEAIVGQGNADVTLNNHPLTVVPGHTAVVSKSKQLSYKDHGFQMELSDTNGFYSPFTYQSS</sequence>
<protein>
    <recommendedName>
        <fullName evidence="2">DUF1326 domain-containing protein</fullName>
    </recommendedName>
</protein>
<evidence type="ECO:0000313" key="1">
    <source>
        <dbReference type="EMBL" id="KKK49520.1"/>
    </source>
</evidence>